<reference evidence="1 2" key="1">
    <citation type="submission" date="2020-08" db="EMBL/GenBank/DDBJ databases">
        <title>Genomic Encyclopedia of Type Strains, Phase IV (KMG-IV): sequencing the most valuable type-strain genomes for metagenomic binning, comparative biology and taxonomic classification.</title>
        <authorList>
            <person name="Goeker M."/>
        </authorList>
    </citation>
    <scope>NUCLEOTIDE SEQUENCE [LARGE SCALE GENOMIC DNA]</scope>
    <source>
        <strain evidence="1 2">YIM 65646</strain>
    </source>
</reference>
<evidence type="ECO:0000313" key="2">
    <source>
        <dbReference type="Proteomes" id="UP000548476"/>
    </source>
</evidence>
<protein>
    <recommendedName>
        <fullName evidence="3">WD40 repeat domain-containing protein</fullName>
    </recommendedName>
</protein>
<gene>
    <name evidence="1" type="ORF">HNR73_004214</name>
</gene>
<proteinExistence type="predicted"/>
<dbReference type="RefSeq" id="WP_184789166.1">
    <property type="nucleotide sequence ID" value="NZ_BONT01000046.1"/>
</dbReference>
<accession>A0A841FJI4</accession>
<dbReference type="EMBL" id="JACHGT010000008">
    <property type="protein sequence ID" value="MBB6036346.1"/>
    <property type="molecule type" value="Genomic_DNA"/>
</dbReference>
<name>A0A841FJI4_9ACTN</name>
<organism evidence="1 2">
    <name type="scientific">Phytomonospora endophytica</name>
    <dbReference type="NCBI Taxonomy" id="714109"/>
    <lineage>
        <taxon>Bacteria</taxon>
        <taxon>Bacillati</taxon>
        <taxon>Actinomycetota</taxon>
        <taxon>Actinomycetes</taxon>
        <taxon>Micromonosporales</taxon>
        <taxon>Micromonosporaceae</taxon>
        <taxon>Phytomonospora</taxon>
    </lineage>
</organism>
<evidence type="ECO:0000313" key="1">
    <source>
        <dbReference type="EMBL" id="MBB6036346.1"/>
    </source>
</evidence>
<keyword evidence="2" id="KW-1185">Reference proteome</keyword>
<sequence>MSSRTFIRPSLALILALAATVAWVTLPVPERIPQTPAGTPAHRSVAEEWPGTIPSAFLGSFFDGTPFTPLLFLDELTVVATAYTPDGERVRLLVYTPGEEARELATLDADDAPGFTAVATDGERLVWTQTVPDGQGVAGTSLWTAPVGLAAAKAVRLTADTGDALFTGSSYDLQIAGGAVHWAATTRRAGQATELRSYPLAGGEVRTVTLEREFAWSAWPHAISNGGASGEGVLLVDMAAETTTTIPVNTGELATCTPVWCRVLTLGMSGPSGTDLMRVDGSERRRIADERTSAAVPDPMLLDRFEVLLDVSAADADGQPLLIFDATRGATFAVATDARIVRARGGTVWWSTGDEETLKWHALDLARLD</sequence>
<evidence type="ECO:0008006" key="3">
    <source>
        <dbReference type="Google" id="ProtNLM"/>
    </source>
</evidence>
<dbReference type="Proteomes" id="UP000548476">
    <property type="component" value="Unassembled WGS sequence"/>
</dbReference>
<dbReference type="AlphaFoldDB" id="A0A841FJI4"/>
<comment type="caution">
    <text evidence="1">The sequence shown here is derived from an EMBL/GenBank/DDBJ whole genome shotgun (WGS) entry which is preliminary data.</text>
</comment>